<evidence type="ECO:0000256" key="5">
    <source>
        <dbReference type="RuleBase" id="RU003792"/>
    </source>
</evidence>
<name>A0ABT2TLJ6_9FIRM</name>
<comment type="subunit">
    <text evidence="4">Homodimer.</text>
</comment>
<evidence type="ECO:0000256" key="1">
    <source>
        <dbReference type="ARBA" id="ARBA00009375"/>
    </source>
</evidence>
<feature type="active site" description="Nucleophile" evidence="4">
    <location>
        <position position="52"/>
    </location>
</feature>
<evidence type="ECO:0000313" key="8">
    <source>
        <dbReference type="Proteomes" id="UP001652442"/>
    </source>
</evidence>
<dbReference type="RefSeq" id="WP_158425738.1">
    <property type="nucleotide sequence ID" value="NZ_JAOQJQ010000005.1"/>
</dbReference>
<comment type="similarity">
    <text evidence="1 4 5">Belongs to the tRNA pseudouridine synthase TruA family.</text>
</comment>
<keyword evidence="8" id="KW-1185">Reference proteome</keyword>
<gene>
    <name evidence="4 7" type="primary">truA</name>
    <name evidence="7" type="ORF">OCV88_12225</name>
</gene>
<comment type="catalytic activity">
    <reaction evidence="4 5">
        <text>uridine(38/39/40) in tRNA = pseudouridine(38/39/40) in tRNA</text>
        <dbReference type="Rhea" id="RHEA:22376"/>
        <dbReference type="Rhea" id="RHEA-COMP:10085"/>
        <dbReference type="Rhea" id="RHEA-COMP:10087"/>
        <dbReference type="ChEBI" id="CHEBI:65314"/>
        <dbReference type="ChEBI" id="CHEBI:65315"/>
        <dbReference type="EC" id="5.4.99.12"/>
    </reaction>
</comment>
<dbReference type="EC" id="5.4.99.12" evidence="4"/>
<evidence type="ECO:0000256" key="2">
    <source>
        <dbReference type="ARBA" id="ARBA00022694"/>
    </source>
</evidence>
<organism evidence="7 8">
    <name type="scientific">Brotonthovivens ammoniilytica</name>
    <dbReference type="NCBI Taxonomy" id="2981725"/>
    <lineage>
        <taxon>Bacteria</taxon>
        <taxon>Bacillati</taxon>
        <taxon>Bacillota</taxon>
        <taxon>Clostridia</taxon>
        <taxon>Lachnospirales</taxon>
        <taxon>Lachnospiraceae</taxon>
        <taxon>Brotonthovivens</taxon>
    </lineage>
</organism>
<dbReference type="SUPFAM" id="SSF55120">
    <property type="entry name" value="Pseudouridine synthase"/>
    <property type="match status" value="1"/>
</dbReference>
<feature type="domain" description="Pseudouridine synthase I TruA alpha/beta" evidence="6">
    <location>
        <begin position="7"/>
        <end position="107"/>
    </location>
</feature>
<dbReference type="PANTHER" id="PTHR11142">
    <property type="entry name" value="PSEUDOURIDYLATE SYNTHASE"/>
    <property type="match status" value="1"/>
</dbReference>
<dbReference type="PANTHER" id="PTHR11142:SF22">
    <property type="entry name" value="TRNA PSEUDOURIDINE SYNTHASE A 2"/>
    <property type="match status" value="1"/>
</dbReference>
<feature type="binding site" evidence="4">
    <location>
        <position position="116"/>
    </location>
    <ligand>
        <name>substrate</name>
    </ligand>
</feature>
<dbReference type="PIRSF" id="PIRSF001430">
    <property type="entry name" value="tRNA_psdUrid_synth"/>
    <property type="match status" value="1"/>
</dbReference>
<dbReference type="Gene3D" id="3.30.70.660">
    <property type="entry name" value="Pseudouridine synthase I, catalytic domain, C-terminal subdomain"/>
    <property type="match status" value="1"/>
</dbReference>
<accession>A0ABT2TLJ6</accession>
<dbReference type="Gene3D" id="3.30.70.580">
    <property type="entry name" value="Pseudouridine synthase I, catalytic domain, N-terminal subdomain"/>
    <property type="match status" value="1"/>
</dbReference>
<keyword evidence="3 4" id="KW-0413">Isomerase</keyword>
<dbReference type="InterPro" id="IPR020097">
    <property type="entry name" value="PsdUridine_synth_TruA_a/b_dom"/>
</dbReference>
<reference evidence="7 8" key="1">
    <citation type="journal article" date="2021" name="ISME Commun">
        <title>Automated analysis of genomic sequences facilitates high-throughput and comprehensive description of bacteria.</title>
        <authorList>
            <person name="Hitch T.C.A."/>
        </authorList>
    </citation>
    <scope>NUCLEOTIDE SEQUENCE [LARGE SCALE GENOMIC DNA]</scope>
    <source>
        <strain evidence="7 8">Sanger_109</strain>
    </source>
</reference>
<dbReference type="InterPro" id="IPR020103">
    <property type="entry name" value="PsdUridine_synth_cat_dom_sf"/>
</dbReference>
<evidence type="ECO:0000256" key="4">
    <source>
        <dbReference type="HAMAP-Rule" id="MF_00171"/>
    </source>
</evidence>
<dbReference type="GO" id="GO:0160147">
    <property type="term" value="F:tRNA pseudouridine(38-40) synthase activity"/>
    <property type="evidence" value="ECO:0007669"/>
    <property type="project" value="UniProtKB-EC"/>
</dbReference>
<comment type="caution">
    <text evidence="4">Lacks conserved residue(s) required for the propagation of feature annotation.</text>
</comment>
<dbReference type="InterPro" id="IPR020094">
    <property type="entry name" value="TruA/RsuA/RluB/E/F_N"/>
</dbReference>
<comment type="caution">
    <text evidence="7">The sequence shown here is derived from an EMBL/GenBank/DDBJ whole genome shotgun (WGS) entry which is preliminary data.</text>
</comment>
<sequence>MNIKLYIQYEGTRYRGWQRQKLTDQTIQGKLEKILSRQFGRDIEIYGSGRTDAGVHARCQVANFHLKKEEAERFGGNFGDLAEMLNEYLPEDIAVLRAQEASERFHSRLNVCRKTYVYRIWNSQIPNVFERRYVWQMAEPLNIEAMRQAAEVLCGEHDFAAFCGNPKMKKSTVRTIYSIQIEQLGPEVRLSFTGSGFLQNMVRILTGTLVETGSGMRSAEEMTEILKSKDRQRAGMKMPSQGLTLWEVNYD</sequence>
<comment type="function">
    <text evidence="4">Formation of pseudouridine at positions 38, 39 and 40 in the anticodon stem and loop of transfer RNAs.</text>
</comment>
<evidence type="ECO:0000259" key="6">
    <source>
        <dbReference type="Pfam" id="PF01416"/>
    </source>
</evidence>
<dbReference type="InterPro" id="IPR020095">
    <property type="entry name" value="PsdUridine_synth_TruA_C"/>
</dbReference>
<dbReference type="InterPro" id="IPR001406">
    <property type="entry name" value="PsdUridine_synth_TruA"/>
</dbReference>
<keyword evidence="2 4" id="KW-0819">tRNA processing</keyword>
<dbReference type="NCBIfam" id="TIGR00071">
    <property type="entry name" value="hisT_truA"/>
    <property type="match status" value="1"/>
</dbReference>
<feature type="domain" description="Pseudouridine synthase I TruA alpha/beta" evidence="6">
    <location>
        <begin position="149"/>
        <end position="251"/>
    </location>
</feature>
<dbReference type="Proteomes" id="UP001652442">
    <property type="component" value="Unassembled WGS sequence"/>
</dbReference>
<evidence type="ECO:0000313" key="7">
    <source>
        <dbReference type="EMBL" id="MCU6763084.1"/>
    </source>
</evidence>
<dbReference type="Pfam" id="PF01416">
    <property type="entry name" value="PseudoU_synth_1"/>
    <property type="match status" value="2"/>
</dbReference>
<protein>
    <recommendedName>
        <fullName evidence="4">tRNA pseudouridine synthase A</fullName>
        <ecNumber evidence="4">5.4.99.12</ecNumber>
    </recommendedName>
    <alternativeName>
        <fullName evidence="4">tRNA pseudouridine(38-40) synthase</fullName>
    </alternativeName>
    <alternativeName>
        <fullName evidence="4">tRNA pseudouridylate synthase I</fullName>
    </alternativeName>
    <alternativeName>
        <fullName evidence="4">tRNA-uridine isomerase I</fullName>
    </alternativeName>
</protein>
<dbReference type="CDD" id="cd02570">
    <property type="entry name" value="PseudoU_synth_EcTruA"/>
    <property type="match status" value="1"/>
</dbReference>
<evidence type="ECO:0000256" key="3">
    <source>
        <dbReference type="ARBA" id="ARBA00023235"/>
    </source>
</evidence>
<dbReference type="HAMAP" id="MF_00171">
    <property type="entry name" value="TruA"/>
    <property type="match status" value="1"/>
</dbReference>
<dbReference type="EMBL" id="JAOQJQ010000005">
    <property type="protein sequence ID" value="MCU6763084.1"/>
    <property type="molecule type" value="Genomic_DNA"/>
</dbReference>
<proteinExistence type="inferred from homology"/>